<feature type="domain" description="Helicase C-terminal" evidence="4">
    <location>
        <begin position="307"/>
        <end position="451"/>
    </location>
</feature>
<dbReference type="GO" id="GO:0036297">
    <property type="term" value="P:interstrand cross-link repair"/>
    <property type="evidence" value="ECO:0007669"/>
    <property type="project" value="TreeGrafter"/>
</dbReference>
<dbReference type="RefSeq" id="WP_369610232.1">
    <property type="nucleotide sequence ID" value="NZ_AP031322.1"/>
</dbReference>
<organism evidence="5">
    <name type="scientific">Sulfurisphaera javensis</name>
    <dbReference type="NCBI Taxonomy" id="2049879"/>
    <lineage>
        <taxon>Archaea</taxon>
        <taxon>Thermoproteota</taxon>
        <taxon>Thermoprotei</taxon>
        <taxon>Sulfolobales</taxon>
        <taxon>Sulfolobaceae</taxon>
        <taxon>Sulfurisphaera</taxon>
    </lineage>
</organism>
<keyword evidence="2" id="KW-0067">ATP-binding</keyword>
<proteinExistence type="predicted"/>
<dbReference type="GO" id="GO:0006289">
    <property type="term" value="P:nucleotide-excision repair"/>
    <property type="evidence" value="ECO:0007669"/>
    <property type="project" value="TreeGrafter"/>
</dbReference>
<dbReference type="GO" id="GO:0005524">
    <property type="term" value="F:ATP binding"/>
    <property type="evidence" value="ECO:0007669"/>
    <property type="project" value="UniProtKB-KW"/>
</dbReference>
<evidence type="ECO:0000313" key="5">
    <source>
        <dbReference type="EMBL" id="BFH74755.1"/>
    </source>
</evidence>
<evidence type="ECO:0000256" key="2">
    <source>
        <dbReference type="ARBA" id="ARBA00022840"/>
    </source>
</evidence>
<accession>A0AAT9GVA1</accession>
<keyword evidence="5" id="KW-0378">Hydrolase</keyword>
<dbReference type="SUPFAM" id="SSF52540">
    <property type="entry name" value="P-loop containing nucleoside triphosphate hydrolases"/>
    <property type="match status" value="1"/>
</dbReference>
<name>A0AAT9GVA1_9CREN</name>
<keyword evidence="5" id="KW-0347">Helicase</keyword>
<dbReference type="Pfam" id="PF00271">
    <property type="entry name" value="Helicase_C"/>
    <property type="match status" value="1"/>
</dbReference>
<dbReference type="Pfam" id="PF00270">
    <property type="entry name" value="DEAD"/>
    <property type="match status" value="1"/>
</dbReference>
<dbReference type="PANTHER" id="PTHR47957:SF3">
    <property type="entry name" value="ATP-DEPENDENT HELICASE HRQ1"/>
    <property type="match status" value="1"/>
</dbReference>
<sequence length="937" mass="108733">MCDSFTLLKDYAYLVYSEPKKEAVKTDKKFRDLVDCKNCNSSFCDYYLYPHQLQTLEALEKGKSVVLTASTGSGKTESWLLYFLRKGVRVLAIYPTKALANDQTFRLYKNLSCLGYNVYAKEEKGIYYGDLVRYDGDTSDKSEVIRSLPRSKIITTNPDMLILHLEYLTTLQPNLIVVDELDFYDMAKANALIEILLNSFSHSQFVIISGTLSNPDDLAKRLNNAEVIKGDAFKPEHRYFVVIGKRKELENVYYKHLNKLRAYQIFSFDDFVQKIFDVYYNATLLMDRELRTDIYDAFLKDDEEIEDLLSIYKSCNNELSIAFFPSILECEKFGKYLGIPTHHSKVDKKTRLLLEKRLREGVENYVFTVKTLLQGIDIGHAKRIIHLGLPFLVKDFLQREGRAGRRENIDFVESIIIPGGFDPRLRNGFETLKVWLSIGPEVVIYNPDSLYVKLWNAVLKMRDGKRLNEIEKNLASLVNLINERGEINYPRLRLFKFYEINSERNRIVIESGGRKEEVDRISMKDLIEFYQPGYVDLSNKTIVDHVEYNPRDRYFTVVERPVDEVTNECIKDGMDEYEAILTKWSKETGEYLPPNFELDLELGRILPKVLVDIHFKGEGFVKYREVPVRVRWYILSRKRLPSVKDGKLEYVYYSDKVDLNCNPTPRRGGHEDVTYAYAYEVKNVDVDAGMSFLLTGLRLFYGIRPDLINYSYFGDLLKVWETSPVGLLEKIREGGMVINGKKLDYDTFSSYLNNVNVDETFKVIFYSLYPMEGIDFEKARKDALTLAFKIFKRVKVFDKVVSSAVRNVILDRLRIKDDEYVAVVYPFLGGTKVEFLKNPKEKEVIMLLYDALELSDVILTTSYFPELGKLRVNVVNVKEEFKKKFNAEVDPADFSEDIVNLMLEISSEEQVEEEKIEKLFKLRAGIIQGIANYLSNV</sequence>
<dbReference type="GO" id="GO:0043138">
    <property type="term" value="F:3'-5' DNA helicase activity"/>
    <property type="evidence" value="ECO:0007669"/>
    <property type="project" value="TreeGrafter"/>
</dbReference>
<dbReference type="InterPro" id="IPR027417">
    <property type="entry name" value="P-loop_NTPase"/>
</dbReference>
<feature type="domain" description="Helicase ATP-binding" evidence="3">
    <location>
        <begin position="56"/>
        <end position="230"/>
    </location>
</feature>
<reference evidence="5" key="1">
    <citation type="submission" date="2024-03" db="EMBL/GenBank/DDBJ databases">
        <title>Complete genome sequence of Sulfurisphaera javensis strain KD-1.</title>
        <authorList>
            <person name="Sakai H."/>
            <person name="Nur N."/>
            <person name="Suwanto A."/>
            <person name="Kurosawa N."/>
        </authorList>
    </citation>
    <scope>NUCLEOTIDE SEQUENCE</scope>
    <source>
        <strain evidence="5">KD-1</strain>
    </source>
</reference>
<dbReference type="EMBL" id="AP031322">
    <property type="protein sequence ID" value="BFH74755.1"/>
    <property type="molecule type" value="Genomic_DNA"/>
</dbReference>
<dbReference type="InterPro" id="IPR001650">
    <property type="entry name" value="Helicase_C-like"/>
</dbReference>
<dbReference type="SMART" id="SM00487">
    <property type="entry name" value="DEXDc"/>
    <property type="match status" value="1"/>
</dbReference>
<dbReference type="GeneID" id="92355650"/>
<dbReference type="SMART" id="SM00490">
    <property type="entry name" value="HELICc"/>
    <property type="match status" value="1"/>
</dbReference>
<protein>
    <submittedName>
        <fullName evidence="5">DEAD/DEAH box helicase</fullName>
    </submittedName>
</protein>
<dbReference type="PANTHER" id="PTHR47957">
    <property type="entry name" value="ATP-DEPENDENT HELICASE HRQ1"/>
    <property type="match status" value="1"/>
</dbReference>
<gene>
    <name evidence="5" type="ORF">SJAV_26990</name>
</gene>
<dbReference type="PROSITE" id="PS51192">
    <property type="entry name" value="HELICASE_ATP_BIND_1"/>
    <property type="match status" value="1"/>
</dbReference>
<dbReference type="Gene3D" id="3.40.50.300">
    <property type="entry name" value="P-loop containing nucleotide triphosphate hydrolases"/>
    <property type="match status" value="2"/>
</dbReference>
<dbReference type="InterPro" id="IPR014001">
    <property type="entry name" value="Helicase_ATP-bd"/>
</dbReference>
<dbReference type="AlphaFoldDB" id="A0AAT9GVA1"/>
<dbReference type="PROSITE" id="PS51194">
    <property type="entry name" value="HELICASE_CTER"/>
    <property type="match status" value="1"/>
</dbReference>
<dbReference type="GO" id="GO:0003676">
    <property type="term" value="F:nucleic acid binding"/>
    <property type="evidence" value="ECO:0007669"/>
    <property type="project" value="InterPro"/>
</dbReference>
<evidence type="ECO:0000259" key="3">
    <source>
        <dbReference type="PROSITE" id="PS51192"/>
    </source>
</evidence>
<evidence type="ECO:0000256" key="1">
    <source>
        <dbReference type="ARBA" id="ARBA00022741"/>
    </source>
</evidence>
<keyword evidence="1" id="KW-0547">Nucleotide-binding</keyword>
<dbReference type="KEGG" id="sjv:SJAV_26990"/>
<evidence type="ECO:0000259" key="4">
    <source>
        <dbReference type="PROSITE" id="PS51194"/>
    </source>
</evidence>
<dbReference type="InterPro" id="IPR011545">
    <property type="entry name" value="DEAD/DEAH_box_helicase_dom"/>
</dbReference>